<evidence type="ECO:0000313" key="2">
    <source>
        <dbReference type="WBParaSite" id="PS1159_v2.g13273.t1"/>
    </source>
</evidence>
<dbReference type="Proteomes" id="UP000887580">
    <property type="component" value="Unplaced"/>
</dbReference>
<sequence>MLISLFIFWSSLLLGTATSDFVRSPTLKQTDKKPIVKRQSDRFLVDEVGDDSPNSKSKSAAANSDDYSDFNNKPVENRASKKLRPVTYRPILPTYHTPKPSQRFPAVEVTTLPPPTAATIPPYAVRRVGYFFQHYPYDKLHRFYQLNPRLQFFYPREYENVEWSYPIERTPYYH</sequence>
<proteinExistence type="predicted"/>
<organism evidence="1 2">
    <name type="scientific">Panagrolaimus sp. PS1159</name>
    <dbReference type="NCBI Taxonomy" id="55785"/>
    <lineage>
        <taxon>Eukaryota</taxon>
        <taxon>Metazoa</taxon>
        <taxon>Ecdysozoa</taxon>
        <taxon>Nematoda</taxon>
        <taxon>Chromadorea</taxon>
        <taxon>Rhabditida</taxon>
        <taxon>Tylenchina</taxon>
        <taxon>Panagrolaimomorpha</taxon>
        <taxon>Panagrolaimoidea</taxon>
        <taxon>Panagrolaimidae</taxon>
        <taxon>Panagrolaimus</taxon>
    </lineage>
</organism>
<protein>
    <submittedName>
        <fullName evidence="2">Uncharacterized protein</fullName>
    </submittedName>
</protein>
<name>A0AC35F3P2_9BILA</name>
<dbReference type="WBParaSite" id="PS1159_v2.g13273.t1">
    <property type="protein sequence ID" value="PS1159_v2.g13273.t1"/>
    <property type="gene ID" value="PS1159_v2.g13273"/>
</dbReference>
<evidence type="ECO:0000313" key="1">
    <source>
        <dbReference type="Proteomes" id="UP000887580"/>
    </source>
</evidence>
<accession>A0AC35F3P2</accession>
<reference evidence="2" key="1">
    <citation type="submission" date="2022-11" db="UniProtKB">
        <authorList>
            <consortium name="WormBaseParasite"/>
        </authorList>
    </citation>
    <scope>IDENTIFICATION</scope>
</reference>